<dbReference type="PANTHER" id="PTHR44688:SF16">
    <property type="entry name" value="DNA-BINDING TRANSCRIPTIONAL ACTIVATOR DEVR_DOSR"/>
    <property type="match status" value="1"/>
</dbReference>
<dbReference type="SUPFAM" id="SSF103473">
    <property type="entry name" value="MFS general substrate transporter"/>
    <property type="match status" value="1"/>
</dbReference>
<feature type="transmembrane region" description="Helical" evidence="5">
    <location>
        <begin position="290"/>
        <end position="310"/>
    </location>
</feature>
<dbReference type="GO" id="GO:0003677">
    <property type="term" value="F:DNA binding"/>
    <property type="evidence" value="ECO:0007669"/>
    <property type="project" value="UniProtKB-KW"/>
</dbReference>
<evidence type="ECO:0000313" key="8">
    <source>
        <dbReference type="Proteomes" id="UP000269591"/>
    </source>
</evidence>
<dbReference type="GO" id="GO:0006355">
    <property type="term" value="P:regulation of DNA-templated transcription"/>
    <property type="evidence" value="ECO:0007669"/>
    <property type="project" value="InterPro"/>
</dbReference>
<evidence type="ECO:0000256" key="5">
    <source>
        <dbReference type="SAM" id="Phobius"/>
    </source>
</evidence>
<feature type="transmembrane region" description="Helical" evidence="5">
    <location>
        <begin position="264"/>
        <end position="284"/>
    </location>
</feature>
<feature type="transmembrane region" description="Helical" evidence="5">
    <location>
        <begin position="101"/>
        <end position="121"/>
    </location>
</feature>
<feature type="transmembrane region" description="Helical" evidence="5">
    <location>
        <begin position="319"/>
        <end position="338"/>
    </location>
</feature>
<evidence type="ECO:0000259" key="6">
    <source>
        <dbReference type="PROSITE" id="PS50043"/>
    </source>
</evidence>
<feature type="transmembrane region" description="Helical" evidence="5">
    <location>
        <begin position="202"/>
        <end position="219"/>
    </location>
</feature>
<organism evidence="7 8">
    <name type="scientific">Slackia equolifaciens</name>
    <dbReference type="NCBI Taxonomy" id="498718"/>
    <lineage>
        <taxon>Bacteria</taxon>
        <taxon>Bacillati</taxon>
        <taxon>Actinomycetota</taxon>
        <taxon>Coriobacteriia</taxon>
        <taxon>Eggerthellales</taxon>
        <taxon>Eggerthellaceae</taxon>
        <taxon>Slackia</taxon>
    </lineage>
</organism>
<keyword evidence="5" id="KW-1133">Transmembrane helix</keyword>
<reference evidence="8" key="1">
    <citation type="submission" date="2018-05" db="EMBL/GenBank/DDBJ databases">
        <title>Genome Sequencing of selected type strains of the family Eggerthellaceae.</title>
        <authorList>
            <person name="Danylec N."/>
            <person name="Stoll D.A."/>
            <person name="Doetsch A."/>
            <person name="Huch M."/>
        </authorList>
    </citation>
    <scope>NUCLEOTIDE SEQUENCE [LARGE SCALE GENOMIC DNA]</scope>
    <source>
        <strain evidence="8">DSM 24851</strain>
    </source>
</reference>
<dbReference type="Gene3D" id="1.10.10.10">
    <property type="entry name" value="Winged helix-like DNA-binding domain superfamily/Winged helix DNA-binding domain"/>
    <property type="match status" value="1"/>
</dbReference>
<feature type="region of interest" description="Disordered" evidence="4">
    <location>
        <begin position="422"/>
        <end position="459"/>
    </location>
</feature>
<dbReference type="SMART" id="SM00421">
    <property type="entry name" value="HTH_LUXR"/>
    <property type="match status" value="1"/>
</dbReference>
<feature type="transmembrane region" description="Helical" evidence="5">
    <location>
        <begin position="350"/>
        <end position="373"/>
    </location>
</feature>
<dbReference type="RefSeq" id="WP_123208768.1">
    <property type="nucleotide sequence ID" value="NZ_JBHTHO010000023.1"/>
</dbReference>
<dbReference type="Pfam" id="PF00196">
    <property type="entry name" value="GerE"/>
    <property type="match status" value="1"/>
</dbReference>
<keyword evidence="3" id="KW-0804">Transcription</keyword>
<proteinExistence type="predicted"/>
<accession>A0A3N0AZX3</accession>
<keyword evidence="5" id="KW-0472">Membrane</keyword>
<dbReference type="InterPro" id="IPR036259">
    <property type="entry name" value="MFS_trans_sf"/>
</dbReference>
<dbReference type="InterPro" id="IPR016032">
    <property type="entry name" value="Sig_transdc_resp-reg_C-effctor"/>
</dbReference>
<keyword evidence="8" id="KW-1185">Reference proteome</keyword>
<evidence type="ECO:0000256" key="1">
    <source>
        <dbReference type="ARBA" id="ARBA00023015"/>
    </source>
</evidence>
<dbReference type="PROSITE" id="PS50043">
    <property type="entry name" value="HTH_LUXR_2"/>
    <property type="match status" value="1"/>
</dbReference>
<dbReference type="CDD" id="cd06170">
    <property type="entry name" value="LuxR_C_like"/>
    <property type="match status" value="1"/>
</dbReference>
<evidence type="ECO:0000256" key="3">
    <source>
        <dbReference type="ARBA" id="ARBA00023163"/>
    </source>
</evidence>
<dbReference type="AlphaFoldDB" id="A0A3N0AZX3"/>
<keyword evidence="5" id="KW-0812">Transmembrane</keyword>
<keyword evidence="1" id="KW-0805">Transcription regulation</keyword>
<dbReference type="EMBL" id="QIBX01000008">
    <property type="protein sequence ID" value="RNL40218.1"/>
    <property type="molecule type" value="Genomic_DNA"/>
</dbReference>
<dbReference type="Proteomes" id="UP000269591">
    <property type="component" value="Unassembled WGS sequence"/>
</dbReference>
<dbReference type="PANTHER" id="PTHR44688">
    <property type="entry name" value="DNA-BINDING TRANSCRIPTIONAL ACTIVATOR DEVR_DOSR"/>
    <property type="match status" value="1"/>
</dbReference>
<comment type="caution">
    <text evidence="7">The sequence shown here is derived from an EMBL/GenBank/DDBJ whole genome shotgun (WGS) entry which is preliminary data.</text>
</comment>
<dbReference type="PROSITE" id="PS00622">
    <property type="entry name" value="HTH_LUXR_1"/>
    <property type="match status" value="1"/>
</dbReference>
<evidence type="ECO:0000313" key="7">
    <source>
        <dbReference type="EMBL" id="RNL40218.1"/>
    </source>
</evidence>
<name>A0A3N0AZX3_9ACTN</name>
<keyword evidence="2" id="KW-0238">DNA-binding</keyword>
<dbReference type="PRINTS" id="PR00038">
    <property type="entry name" value="HTHLUXR"/>
</dbReference>
<dbReference type="SUPFAM" id="SSF46894">
    <property type="entry name" value="C-terminal effector domain of the bipartite response regulators"/>
    <property type="match status" value="1"/>
</dbReference>
<evidence type="ECO:0000256" key="2">
    <source>
        <dbReference type="ARBA" id="ARBA00023125"/>
    </source>
</evidence>
<dbReference type="OrthoDB" id="3174757at2"/>
<feature type="compositionally biased region" description="Basic and acidic residues" evidence="4">
    <location>
        <begin position="422"/>
        <end position="444"/>
    </location>
</feature>
<feature type="domain" description="HTH luxR-type" evidence="6">
    <location>
        <begin position="488"/>
        <end position="550"/>
    </location>
</feature>
<sequence>MSVAQAKGIVRSLRWYHLGFCFFWAITFTALSGPSAQFGDEYEMYSTIKQVTTLITLCVAAAWSRRHLAFPPSAAIGSGVVLSAGSLLYYLAFFYGSYSFASAFVSGVLVGAAVGAFYVMWQSFYASEGSSRTTVYIPLSAAVSVVLCVLVTIIPFEWTVLCAVVVLPSCAVYTLYVSLREVEPYEIEPMTPARSRMLARDMWKPVFCVCAIGFVWRLVGHLSGDSNDTSFVAIMAGMSVATLAVSAIELFSDKGFDVLRVYQVLFPVVTGAFLLPTFLGSTWLPVASAFTMFGFEVVNLLLLITCAVYASRFAMHSSLLYATCVGPTLLSLLIGDLVGQWLDRSMLYDLTFVVDILFVCIYVLAVAMFVISIGRGKKREPRAVGASAHGEREALDVGSRVESAQAATDAAYAHVAADDMKTDHASSAKGEGSRGADAPAPEKKARSRSSASRKDDARRKGAAVIAASVDETNLDDVIESNLEERLSALNLVEPLSPRETEVASLMLRGNTVPAIARKLFISENTVRGHTKAIYRKLNVHSKQELIDLIG</sequence>
<feature type="transmembrane region" description="Helical" evidence="5">
    <location>
        <begin position="231"/>
        <end position="252"/>
    </location>
</feature>
<protein>
    <recommendedName>
        <fullName evidence="6">HTH luxR-type domain-containing protein</fullName>
    </recommendedName>
</protein>
<gene>
    <name evidence="7" type="ORF">DMP06_05625</name>
</gene>
<feature type="transmembrane region" description="Helical" evidence="5">
    <location>
        <begin position="12"/>
        <end position="32"/>
    </location>
</feature>
<dbReference type="InterPro" id="IPR000792">
    <property type="entry name" value="Tscrpt_reg_LuxR_C"/>
</dbReference>
<dbReference type="InterPro" id="IPR036388">
    <property type="entry name" value="WH-like_DNA-bd_sf"/>
</dbReference>
<feature type="transmembrane region" description="Helical" evidence="5">
    <location>
        <begin position="75"/>
        <end position="95"/>
    </location>
</feature>
<evidence type="ECO:0000256" key="4">
    <source>
        <dbReference type="SAM" id="MobiDB-lite"/>
    </source>
</evidence>